<sequence length="650" mass="66382">MASARNACASSASACACASACARFISSFEKASISIRSSAPSYPASSSTSYVGFPSASAPLRRSTSSQGAFQVESPQHRVSSHFRFRFQVSSFRCLNSAESTRGTAFGGYFHQGMHAGVPSGRRRHHVAEHHSVLPFRTFASSPTPTPKTSAADVQAAQAPESSSSSSSSEELGDDVKAQGTATVAATSTERNKTEESAAAAAAAPIPYREYAIVTLSTGVLALGIGAVVPVLPLFVRDAAITSVEGTDRGVNTAVGFAMAAPSLTRAFFNAPTAALADKYGRVPLMVIGPLAVSLSQIGTACVTTVAEVLPWRLLLGAGQSMQGTAGQMLLADLTSTSPNTRARVMGATQIAFLAGFAIGPGMGGWLAEQYGPASAFYAVAAGCATCAALNALLKETKPMPQMKITKVSSGNEGEGAATSGHADNQETDTSTTSSSSSTSDMRTASSAASSSADYRDVLSRPDVQGAALSQLAASWTMGGGFVLTPHLLSNMYEYTPGEIGITFTTQAVASLLGSLLGSYVADKHGRKTVIVPTMIIQGLATLAMASAGSDPTLFVGSMLVRSVALGSFLPANSAYAADIARTPEERGKVLSITRTSGDVGQLAGPIIAGVVADSMGAVSSLAMLGGVNIVAALAFAVRASESKLSEKQA</sequence>
<evidence type="ECO:0000256" key="5">
    <source>
        <dbReference type="ARBA" id="ARBA00022989"/>
    </source>
</evidence>
<comment type="subcellular location">
    <subcellularLocation>
        <location evidence="1">Membrane</location>
        <topology evidence="1">Multi-pass membrane protein</topology>
    </subcellularLocation>
</comment>
<name>A0A830HUB1_9CHLO</name>
<feature type="compositionally biased region" description="Low complexity" evidence="7">
    <location>
        <begin position="428"/>
        <end position="448"/>
    </location>
</feature>
<comment type="similarity">
    <text evidence="2">Belongs to the major facilitator superfamily. Vesicular transporter family.</text>
</comment>
<feature type="transmembrane region" description="Helical" evidence="8">
    <location>
        <begin position="529"/>
        <end position="549"/>
    </location>
</feature>
<proteinExistence type="inferred from homology"/>
<feature type="transmembrane region" description="Helical" evidence="8">
    <location>
        <begin position="211"/>
        <end position="236"/>
    </location>
</feature>
<dbReference type="Pfam" id="PF07690">
    <property type="entry name" value="MFS_1"/>
    <property type="match status" value="2"/>
</dbReference>
<keyword evidence="4 8" id="KW-0812">Transmembrane</keyword>
<dbReference type="GO" id="GO:0016020">
    <property type="term" value="C:membrane"/>
    <property type="evidence" value="ECO:0007669"/>
    <property type="project" value="UniProtKB-SubCell"/>
</dbReference>
<reference evidence="10" key="1">
    <citation type="submission" date="2020-10" db="EMBL/GenBank/DDBJ databases">
        <title>Unveiling of a novel bifunctional photoreceptor, Dualchrome1, isolated from a cosmopolitan green alga.</title>
        <authorList>
            <person name="Suzuki S."/>
            <person name="Kawachi M."/>
        </authorList>
    </citation>
    <scope>NUCLEOTIDE SEQUENCE</scope>
    <source>
        <strain evidence="10">NIES 2893</strain>
    </source>
</reference>
<feature type="transmembrane region" description="Helical" evidence="8">
    <location>
        <begin position="374"/>
        <end position="394"/>
    </location>
</feature>
<feature type="transmembrane region" description="Helical" evidence="8">
    <location>
        <begin position="500"/>
        <end position="522"/>
    </location>
</feature>
<dbReference type="PRINTS" id="PR01035">
    <property type="entry name" value="TCRTETA"/>
</dbReference>
<dbReference type="OrthoDB" id="10262656at2759"/>
<dbReference type="PANTHER" id="PTHR23506:SF23">
    <property type="entry name" value="GH10249P"/>
    <property type="match status" value="1"/>
</dbReference>
<keyword evidence="3" id="KW-0813">Transport</keyword>
<evidence type="ECO:0000256" key="8">
    <source>
        <dbReference type="SAM" id="Phobius"/>
    </source>
</evidence>
<dbReference type="AlphaFoldDB" id="A0A830HUB1"/>
<dbReference type="CDD" id="cd17325">
    <property type="entry name" value="MFS_MdtG_SLC18_like"/>
    <property type="match status" value="1"/>
</dbReference>
<feature type="transmembrane region" description="Helical" evidence="8">
    <location>
        <begin position="618"/>
        <end position="638"/>
    </location>
</feature>
<evidence type="ECO:0000313" key="11">
    <source>
        <dbReference type="Proteomes" id="UP000660262"/>
    </source>
</evidence>
<dbReference type="PANTHER" id="PTHR23506">
    <property type="entry name" value="GH10249P"/>
    <property type="match status" value="1"/>
</dbReference>
<feature type="region of interest" description="Disordered" evidence="7">
    <location>
        <begin position="406"/>
        <end position="448"/>
    </location>
</feature>
<dbReference type="InterPro" id="IPR036259">
    <property type="entry name" value="MFS_trans_sf"/>
</dbReference>
<comment type="caution">
    <text evidence="10">The sequence shown here is derived from an EMBL/GenBank/DDBJ whole genome shotgun (WGS) entry which is preliminary data.</text>
</comment>
<evidence type="ECO:0000256" key="7">
    <source>
        <dbReference type="SAM" id="MobiDB-lite"/>
    </source>
</evidence>
<keyword evidence="5 8" id="KW-1133">Transmembrane helix</keyword>
<feature type="compositionally biased region" description="Polar residues" evidence="7">
    <location>
        <begin position="139"/>
        <end position="149"/>
    </location>
</feature>
<keyword evidence="11" id="KW-1185">Reference proteome</keyword>
<dbReference type="PROSITE" id="PS51257">
    <property type="entry name" value="PROKAR_LIPOPROTEIN"/>
    <property type="match status" value="1"/>
</dbReference>
<feature type="domain" description="Major facilitator superfamily (MFS) profile" evidence="9">
    <location>
        <begin position="210"/>
        <end position="644"/>
    </location>
</feature>
<dbReference type="Gene3D" id="1.20.1250.20">
    <property type="entry name" value="MFS general substrate transporter like domains"/>
    <property type="match status" value="2"/>
</dbReference>
<feature type="transmembrane region" description="Helical" evidence="8">
    <location>
        <begin position="351"/>
        <end position="368"/>
    </location>
</feature>
<feature type="compositionally biased region" description="Polar residues" evidence="7">
    <location>
        <begin position="180"/>
        <end position="189"/>
    </location>
</feature>
<protein>
    <recommendedName>
        <fullName evidence="9">Major facilitator superfamily (MFS) profile domain-containing protein</fullName>
    </recommendedName>
</protein>
<evidence type="ECO:0000256" key="1">
    <source>
        <dbReference type="ARBA" id="ARBA00004141"/>
    </source>
</evidence>
<feature type="compositionally biased region" description="Low complexity" evidence="7">
    <location>
        <begin position="161"/>
        <end position="170"/>
    </location>
</feature>
<evidence type="ECO:0000313" key="10">
    <source>
        <dbReference type="EMBL" id="GHP08529.1"/>
    </source>
</evidence>
<feature type="transmembrane region" description="Helical" evidence="8">
    <location>
        <begin position="466"/>
        <end position="488"/>
    </location>
</feature>
<dbReference type="InterPro" id="IPR011701">
    <property type="entry name" value="MFS"/>
</dbReference>
<dbReference type="GO" id="GO:0022857">
    <property type="term" value="F:transmembrane transporter activity"/>
    <property type="evidence" value="ECO:0007669"/>
    <property type="project" value="InterPro"/>
</dbReference>
<evidence type="ECO:0000256" key="3">
    <source>
        <dbReference type="ARBA" id="ARBA00022448"/>
    </source>
</evidence>
<dbReference type="Proteomes" id="UP000660262">
    <property type="component" value="Unassembled WGS sequence"/>
</dbReference>
<dbReference type="InterPro" id="IPR050930">
    <property type="entry name" value="MFS_Vesicular_Transporter"/>
</dbReference>
<dbReference type="InterPro" id="IPR001958">
    <property type="entry name" value="Tet-R_TetA/multi-R_MdtG-like"/>
</dbReference>
<evidence type="ECO:0000256" key="2">
    <source>
        <dbReference type="ARBA" id="ARBA00006829"/>
    </source>
</evidence>
<dbReference type="PROSITE" id="PS50850">
    <property type="entry name" value="MFS"/>
    <property type="match status" value="1"/>
</dbReference>
<feature type="region of interest" description="Disordered" evidence="7">
    <location>
        <begin position="135"/>
        <end position="200"/>
    </location>
</feature>
<accession>A0A830HUB1</accession>
<dbReference type="InterPro" id="IPR020846">
    <property type="entry name" value="MFS_dom"/>
</dbReference>
<keyword evidence="6 8" id="KW-0472">Membrane</keyword>
<evidence type="ECO:0000256" key="6">
    <source>
        <dbReference type="ARBA" id="ARBA00023136"/>
    </source>
</evidence>
<gene>
    <name evidence="10" type="ORF">PPROV_000726700</name>
</gene>
<evidence type="ECO:0000256" key="4">
    <source>
        <dbReference type="ARBA" id="ARBA00022692"/>
    </source>
</evidence>
<dbReference type="SUPFAM" id="SSF103473">
    <property type="entry name" value="MFS general substrate transporter"/>
    <property type="match status" value="1"/>
</dbReference>
<dbReference type="EMBL" id="BNJQ01000021">
    <property type="protein sequence ID" value="GHP08529.1"/>
    <property type="molecule type" value="Genomic_DNA"/>
</dbReference>
<organism evidence="10 11">
    <name type="scientific">Pycnococcus provasolii</name>
    <dbReference type="NCBI Taxonomy" id="41880"/>
    <lineage>
        <taxon>Eukaryota</taxon>
        <taxon>Viridiplantae</taxon>
        <taxon>Chlorophyta</taxon>
        <taxon>Pseudoscourfieldiophyceae</taxon>
        <taxon>Pseudoscourfieldiales</taxon>
        <taxon>Pycnococcaceae</taxon>
        <taxon>Pycnococcus</taxon>
    </lineage>
</organism>
<evidence type="ECO:0000259" key="9">
    <source>
        <dbReference type="PROSITE" id="PS50850"/>
    </source>
</evidence>